<protein>
    <submittedName>
        <fullName evidence="1">Uncharacterized protein</fullName>
    </submittedName>
</protein>
<evidence type="ECO:0000313" key="1">
    <source>
        <dbReference type="EMBL" id="RSH87637.1"/>
    </source>
</evidence>
<organism evidence="1 2">
    <name type="scientific">Apiotrichum porosum</name>
    <dbReference type="NCBI Taxonomy" id="105984"/>
    <lineage>
        <taxon>Eukaryota</taxon>
        <taxon>Fungi</taxon>
        <taxon>Dikarya</taxon>
        <taxon>Basidiomycota</taxon>
        <taxon>Agaricomycotina</taxon>
        <taxon>Tremellomycetes</taxon>
        <taxon>Trichosporonales</taxon>
        <taxon>Trichosporonaceae</taxon>
        <taxon>Apiotrichum</taxon>
    </lineage>
</organism>
<name>A0A427Y9L7_9TREE</name>
<comment type="caution">
    <text evidence="1">The sequence shown here is derived from an EMBL/GenBank/DDBJ whole genome shotgun (WGS) entry which is preliminary data.</text>
</comment>
<evidence type="ECO:0000313" key="2">
    <source>
        <dbReference type="Proteomes" id="UP000279236"/>
    </source>
</evidence>
<accession>A0A427Y9L7</accession>
<sequence length="59" mass="6484">MAHTPTMSPCTHRIPSANPVLYPIALLWGSRSTEADCLDFTARVLRPIAVVELQSSVMM</sequence>
<keyword evidence="2" id="KW-1185">Reference proteome</keyword>
<dbReference type="Proteomes" id="UP000279236">
    <property type="component" value="Unassembled WGS sequence"/>
</dbReference>
<dbReference type="GeneID" id="39584693"/>
<gene>
    <name evidence="1" type="ORF">EHS24_000150</name>
</gene>
<dbReference type="RefSeq" id="XP_028479845.1">
    <property type="nucleotide sequence ID" value="XM_028615988.1"/>
</dbReference>
<dbReference type="AlphaFoldDB" id="A0A427Y9L7"/>
<proteinExistence type="predicted"/>
<dbReference type="EMBL" id="RSCE01000001">
    <property type="protein sequence ID" value="RSH87637.1"/>
    <property type="molecule type" value="Genomic_DNA"/>
</dbReference>
<reference evidence="1 2" key="1">
    <citation type="submission" date="2018-11" db="EMBL/GenBank/DDBJ databases">
        <title>Genome sequence of Apiotrichum porosum DSM 27194.</title>
        <authorList>
            <person name="Aliyu H."/>
            <person name="Gorte O."/>
            <person name="Ochsenreither K."/>
        </authorList>
    </citation>
    <scope>NUCLEOTIDE SEQUENCE [LARGE SCALE GENOMIC DNA]</scope>
    <source>
        <strain evidence="1 2">DSM 27194</strain>
    </source>
</reference>